<name>A0ABR9EBF0_9GAMM</name>
<reference evidence="1 2" key="1">
    <citation type="submission" date="2015-03" db="EMBL/GenBank/DDBJ databases">
        <title>Genome sequence of Pseudoalteromonas aurantia.</title>
        <authorList>
            <person name="Xie B.-B."/>
            <person name="Rong J.-C."/>
            <person name="Qin Q.-L."/>
            <person name="Zhang Y.-Z."/>
        </authorList>
    </citation>
    <scope>NUCLEOTIDE SEQUENCE [LARGE SCALE GENOMIC DNA]</scope>
    <source>
        <strain evidence="1 2">208</strain>
    </source>
</reference>
<dbReference type="SUPFAM" id="SSF52540">
    <property type="entry name" value="P-loop containing nucleoside triphosphate hydrolases"/>
    <property type="match status" value="1"/>
</dbReference>
<evidence type="ECO:0000313" key="1">
    <source>
        <dbReference type="EMBL" id="MBE0368072.1"/>
    </source>
</evidence>
<comment type="caution">
    <text evidence="1">The sequence shown here is derived from an EMBL/GenBank/DDBJ whole genome shotgun (WGS) entry which is preliminary data.</text>
</comment>
<dbReference type="RefSeq" id="WP_192507408.1">
    <property type="nucleotide sequence ID" value="NZ_AQGV01000012.1"/>
</dbReference>
<evidence type="ECO:0008006" key="3">
    <source>
        <dbReference type="Google" id="ProtNLM"/>
    </source>
</evidence>
<dbReference type="EMBL" id="AQGV01000012">
    <property type="protein sequence ID" value="MBE0368072.1"/>
    <property type="molecule type" value="Genomic_DNA"/>
</dbReference>
<evidence type="ECO:0000313" key="2">
    <source>
        <dbReference type="Proteomes" id="UP000615755"/>
    </source>
</evidence>
<dbReference type="Proteomes" id="UP000615755">
    <property type="component" value="Unassembled WGS sequence"/>
</dbReference>
<dbReference type="Gene3D" id="3.40.50.300">
    <property type="entry name" value="P-loop containing nucleotide triphosphate hydrolases"/>
    <property type="match status" value="1"/>
</dbReference>
<proteinExistence type="predicted"/>
<organism evidence="1 2">
    <name type="scientific">Pseudoalteromonas aurantia 208</name>
    <dbReference type="NCBI Taxonomy" id="1314867"/>
    <lineage>
        <taxon>Bacteria</taxon>
        <taxon>Pseudomonadati</taxon>
        <taxon>Pseudomonadota</taxon>
        <taxon>Gammaproteobacteria</taxon>
        <taxon>Alteromonadales</taxon>
        <taxon>Pseudoalteromonadaceae</taxon>
        <taxon>Pseudoalteromonas</taxon>
    </lineage>
</organism>
<keyword evidence="2" id="KW-1185">Reference proteome</keyword>
<sequence length="210" mass="23944">MKKVFIVGLPRTGTTSVCVACLELGFKTAHTAYTRQTFQNAEVLADTPIFNDYRMLANRYPDAKYIYLDRALDQWLPSISQLLTRMSNNLFSEQGGFNDTIKRCYLTTFYGLTPNNTSDNQFLTQCYNEHKAIAINFFNEHNLDYIELNLATDDAMSKLAEFLQVETQATMPFLNKKGKVTAWNMIKHPLKVSSTREGKVDKDTVLLSPV</sequence>
<dbReference type="InterPro" id="IPR040632">
    <property type="entry name" value="Sulfotransfer_4"/>
</dbReference>
<dbReference type="Pfam" id="PF17784">
    <property type="entry name" value="Sulfotransfer_4"/>
    <property type="match status" value="1"/>
</dbReference>
<gene>
    <name evidence="1" type="ORF">PAUR_a1591</name>
</gene>
<dbReference type="InterPro" id="IPR027417">
    <property type="entry name" value="P-loop_NTPase"/>
</dbReference>
<protein>
    <recommendedName>
        <fullName evidence="3">Sulfotransferase family protein</fullName>
    </recommendedName>
</protein>
<dbReference type="PANTHER" id="PTHR36978:SF4">
    <property type="entry name" value="P-LOOP CONTAINING NUCLEOSIDE TRIPHOSPHATE HYDROLASE PROTEIN"/>
    <property type="match status" value="1"/>
</dbReference>
<dbReference type="PANTHER" id="PTHR36978">
    <property type="entry name" value="P-LOOP CONTAINING NUCLEOTIDE TRIPHOSPHATE HYDROLASE"/>
    <property type="match status" value="1"/>
</dbReference>
<accession>A0ABR9EBF0</accession>